<organism evidence="2 3">
    <name type="scientific">Megasphaera hominis</name>
    <dbReference type="NCBI Taxonomy" id="159836"/>
    <lineage>
        <taxon>Bacteria</taxon>
        <taxon>Bacillati</taxon>
        <taxon>Bacillota</taxon>
        <taxon>Negativicutes</taxon>
        <taxon>Veillonellales</taxon>
        <taxon>Veillonellaceae</taxon>
        <taxon>Megasphaera</taxon>
    </lineage>
</organism>
<feature type="signal peptide" evidence="1">
    <location>
        <begin position="1"/>
        <end position="24"/>
    </location>
</feature>
<evidence type="ECO:0000256" key="1">
    <source>
        <dbReference type="SAM" id="SignalP"/>
    </source>
</evidence>
<keyword evidence="1" id="KW-0732">Signal</keyword>
<keyword evidence="3" id="KW-1185">Reference proteome</keyword>
<feature type="chain" id="PRO_5046190275" evidence="1">
    <location>
        <begin position="25"/>
        <end position="298"/>
    </location>
</feature>
<comment type="caution">
    <text evidence="2">The sequence shown here is derived from an EMBL/GenBank/DDBJ whole genome shotgun (WGS) entry which is preliminary data.</text>
</comment>
<reference evidence="2 3" key="1">
    <citation type="submission" date="2020-08" db="EMBL/GenBank/DDBJ databases">
        <authorList>
            <person name="Liu C."/>
            <person name="Sun Q."/>
        </authorList>
    </citation>
    <scope>NUCLEOTIDE SEQUENCE [LARGE SCALE GENOMIC DNA]</scope>
    <source>
        <strain evidence="2 3">NSJ-59</strain>
    </source>
</reference>
<accession>A0ABR6VF40</accession>
<protein>
    <submittedName>
        <fullName evidence="2">Uncharacterized protein</fullName>
    </submittedName>
</protein>
<sequence length="298" mass="33371">MHVRKTLLAPLVAALLCTASLSLAADTAPATAPAKTAQTAAQKDAVSQAQNEKVVDPLTGRDTSLLKKFYLLDGGTYDKTTGLINNLNPALTGLDTKQDPYYLRVNKELTDKYFRQVRAYSTKTHELLGDYYVAKDQSSVWRLDGKDPGMIYGSAENLVKKSKLIVYPRYLVLGSQGLVRMDIPGNVPYEIDAKSLNENIARVKDNGVIEPLTTGKANILVDYVIGDQKGSAVQEISVITQQDMERLRANVYMNEVYWNTIWRYDPWPYGWGFRPYYHHPAPPPPPRHHPMGPPPPRR</sequence>
<dbReference type="Proteomes" id="UP000606870">
    <property type="component" value="Unassembled WGS sequence"/>
</dbReference>
<evidence type="ECO:0000313" key="3">
    <source>
        <dbReference type="Proteomes" id="UP000606870"/>
    </source>
</evidence>
<dbReference type="EMBL" id="JACOGK010000001">
    <property type="protein sequence ID" value="MBC3535801.1"/>
    <property type="molecule type" value="Genomic_DNA"/>
</dbReference>
<evidence type="ECO:0000313" key="2">
    <source>
        <dbReference type="EMBL" id="MBC3535801.1"/>
    </source>
</evidence>
<proteinExistence type="predicted"/>
<dbReference type="RefSeq" id="WP_186501851.1">
    <property type="nucleotide sequence ID" value="NZ_JACOGK010000001.1"/>
</dbReference>
<name>A0ABR6VF40_9FIRM</name>
<gene>
    <name evidence="2" type="ORF">H8J70_00775</name>
</gene>